<evidence type="ECO:0000313" key="1">
    <source>
        <dbReference type="EnsemblMetazoa" id="MESCA003137-PA"/>
    </source>
</evidence>
<proteinExistence type="predicted"/>
<dbReference type="EMBL" id="CAQQ02124233">
    <property type="status" value="NOT_ANNOTATED_CDS"/>
    <property type="molecule type" value="Genomic_DNA"/>
</dbReference>
<dbReference type="EMBL" id="CAQQ02124235">
    <property type="status" value="NOT_ANNOTATED_CDS"/>
    <property type="molecule type" value="Genomic_DNA"/>
</dbReference>
<keyword evidence="2" id="KW-1185">Reference proteome</keyword>
<organism evidence="1 2">
    <name type="scientific">Megaselia scalaris</name>
    <name type="common">Humpbacked fly</name>
    <name type="synonym">Phora scalaris</name>
    <dbReference type="NCBI Taxonomy" id="36166"/>
    <lineage>
        <taxon>Eukaryota</taxon>
        <taxon>Metazoa</taxon>
        <taxon>Ecdysozoa</taxon>
        <taxon>Arthropoda</taxon>
        <taxon>Hexapoda</taxon>
        <taxon>Insecta</taxon>
        <taxon>Pterygota</taxon>
        <taxon>Neoptera</taxon>
        <taxon>Endopterygota</taxon>
        <taxon>Diptera</taxon>
        <taxon>Brachycera</taxon>
        <taxon>Muscomorpha</taxon>
        <taxon>Platypezoidea</taxon>
        <taxon>Phoridae</taxon>
        <taxon>Megaseliini</taxon>
        <taxon>Megaselia</taxon>
    </lineage>
</organism>
<protein>
    <submittedName>
        <fullName evidence="1">Uncharacterized protein</fullName>
    </submittedName>
</protein>
<dbReference type="Proteomes" id="UP000015102">
    <property type="component" value="Unassembled WGS sequence"/>
</dbReference>
<reference evidence="1" key="2">
    <citation type="submission" date="2015-06" db="UniProtKB">
        <authorList>
            <consortium name="EnsemblMetazoa"/>
        </authorList>
    </citation>
    <scope>IDENTIFICATION</scope>
</reference>
<accession>T1GI69</accession>
<dbReference type="HOGENOM" id="CLU_2443365_0_0_1"/>
<dbReference type="AlphaFoldDB" id="T1GI69"/>
<sequence length="90" mass="10641">MSYIKISNAIYLLRMILIVKMNFDVFLINLPSIHQFLLLHLRQQQLINVVLKVFDFQVEKPMEYEFAKKTCNILLDSTTKINLSYKSSTK</sequence>
<dbReference type="EMBL" id="CAQQ02124236">
    <property type="status" value="NOT_ANNOTATED_CDS"/>
    <property type="molecule type" value="Genomic_DNA"/>
</dbReference>
<dbReference type="EnsemblMetazoa" id="MESCA003137-RA">
    <property type="protein sequence ID" value="MESCA003137-PA"/>
    <property type="gene ID" value="MESCA003137"/>
</dbReference>
<dbReference type="EMBL" id="CAQQ02124234">
    <property type="status" value="NOT_ANNOTATED_CDS"/>
    <property type="molecule type" value="Genomic_DNA"/>
</dbReference>
<name>T1GI69_MEGSC</name>
<evidence type="ECO:0000313" key="2">
    <source>
        <dbReference type="Proteomes" id="UP000015102"/>
    </source>
</evidence>
<reference evidence="2" key="1">
    <citation type="submission" date="2013-02" db="EMBL/GenBank/DDBJ databases">
        <authorList>
            <person name="Hughes D."/>
        </authorList>
    </citation>
    <scope>NUCLEOTIDE SEQUENCE</scope>
    <source>
        <strain>Durham</strain>
        <strain evidence="2">NC isolate 2 -- Noor lab</strain>
    </source>
</reference>